<dbReference type="STRING" id="1173111.SAMN05444955_1174"/>
<evidence type="ECO:0000259" key="6">
    <source>
        <dbReference type="PROSITE" id="PS51352"/>
    </source>
</evidence>
<gene>
    <name evidence="7" type="ORF">SAMN05444955_1174</name>
</gene>
<evidence type="ECO:0000256" key="4">
    <source>
        <dbReference type="PIRSR" id="PIRSR000303-1"/>
    </source>
</evidence>
<feature type="domain" description="Thioredoxin" evidence="6">
    <location>
        <begin position="1"/>
        <end position="158"/>
    </location>
</feature>
<name>A0A1H8IBC2_9BACL</name>
<dbReference type="PANTHER" id="PTHR11592">
    <property type="entry name" value="GLUTATHIONE PEROXIDASE"/>
    <property type="match status" value="1"/>
</dbReference>
<dbReference type="SUPFAM" id="SSF52833">
    <property type="entry name" value="Thioredoxin-like"/>
    <property type="match status" value="1"/>
</dbReference>
<keyword evidence="8" id="KW-1185">Reference proteome</keyword>
<dbReference type="EMBL" id="FOCQ01000017">
    <property type="protein sequence ID" value="SEN65649.1"/>
    <property type="molecule type" value="Genomic_DNA"/>
</dbReference>
<dbReference type="FunFam" id="3.40.30.10:FF:000010">
    <property type="entry name" value="Glutathione peroxidase"/>
    <property type="match status" value="1"/>
</dbReference>
<reference evidence="7 8" key="1">
    <citation type="submission" date="2016-10" db="EMBL/GenBank/DDBJ databases">
        <authorList>
            <person name="de Groot N.N."/>
        </authorList>
    </citation>
    <scope>NUCLEOTIDE SEQUENCE [LARGE SCALE GENOMIC DNA]</scope>
    <source>
        <strain evidence="7 8">DSM 46701</strain>
    </source>
</reference>
<dbReference type="RefSeq" id="WP_089971922.1">
    <property type="nucleotide sequence ID" value="NZ_FOCQ01000017.1"/>
</dbReference>
<keyword evidence="2 5" id="KW-0575">Peroxidase</keyword>
<dbReference type="Pfam" id="PF00255">
    <property type="entry name" value="GSHPx"/>
    <property type="match status" value="1"/>
</dbReference>
<dbReference type="CDD" id="cd00340">
    <property type="entry name" value="GSH_Peroxidase"/>
    <property type="match status" value="1"/>
</dbReference>
<evidence type="ECO:0000256" key="3">
    <source>
        <dbReference type="ARBA" id="ARBA00023002"/>
    </source>
</evidence>
<protein>
    <recommendedName>
        <fullName evidence="5">Glutathione peroxidase</fullName>
    </recommendedName>
</protein>
<dbReference type="GO" id="GO:0004601">
    <property type="term" value="F:peroxidase activity"/>
    <property type="evidence" value="ECO:0007669"/>
    <property type="project" value="UniProtKB-KW"/>
</dbReference>
<dbReference type="OrthoDB" id="9789406at2"/>
<dbReference type="InterPro" id="IPR000889">
    <property type="entry name" value="Glutathione_peroxidase"/>
</dbReference>
<dbReference type="PROSITE" id="PS51352">
    <property type="entry name" value="THIOREDOXIN_2"/>
    <property type="match status" value="1"/>
</dbReference>
<organism evidence="7 8">
    <name type="scientific">Lihuaxuella thermophila</name>
    <dbReference type="NCBI Taxonomy" id="1173111"/>
    <lineage>
        <taxon>Bacteria</taxon>
        <taxon>Bacillati</taxon>
        <taxon>Bacillota</taxon>
        <taxon>Bacilli</taxon>
        <taxon>Bacillales</taxon>
        <taxon>Thermoactinomycetaceae</taxon>
        <taxon>Lihuaxuella</taxon>
    </lineage>
</organism>
<proteinExistence type="inferred from homology"/>
<dbReference type="PANTHER" id="PTHR11592:SF78">
    <property type="entry name" value="GLUTATHIONE PEROXIDASE"/>
    <property type="match status" value="1"/>
</dbReference>
<dbReference type="Gene3D" id="3.40.30.10">
    <property type="entry name" value="Glutaredoxin"/>
    <property type="match status" value="1"/>
</dbReference>
<feature type="active site" evidence="4">
    <location>
        <position position="35"/>
    </location>
</feature>
<dbReference type="PROSITE" id="PS51355">
    <property type="entry name" value="GLUTATHIONE_PEROXID_3"/>
    <property type="match status" value="1"/>
</dbReference>
<dbReference type="GO" id="GO:0034599">
    <property type="term" value="P:cellular response to oxidative stress"/>
    <property type="evidence" value="ECO:0007669"/>
    <property type="project" value="TreeGrafter"/>
</dbReference>
<keyword evidence="3 5" id="KW-0560">Oxidoreductase</keyword>
<dbReference type="InterPro" id="IPR036249">
    <property type="entry name" value="Thioredoxin-like_sf"/>
</dbReference>
<accession>A0A1H8IBC2</accession>
<dbReference type="InterPro" id="IPR029759">
    <property type="entry name" value="GPX_AS"/>
</dbReference>
<evidence type="ECO:0000256" key="1">
    <source>
        <dbReference type="ARBA" id="ARBA00006926"/>
    </source>
</evidence>
<sequence length="159" mass="18256">MSIYTFSARTISGEEKSLSDYKGKVVLVVNTASKCGFTPQYKELQKLYETYHAQGFEVLGFPCDQFANQEFESNEEIQHFCKLNYGVTFPLFSKVDVKGENAHPLFKYLTANAPGFLSKEIKWNFTKFLVNKQGEVVKRYSPTTKPEKLQKEIEKLLAE</sequence>
<evidence type="ECO:0000313" key="8">
    <source>
        <dbReference type="Proteomes" id="UP000199695"/>
    </source>
</evidence>
<dbReference type="PRINTS" id="PR01011">
    <property type="entry name" value="GLUTPROXDASE"/>
</dbReference>
<dbReference type="Proteomes" id="UP000199695">
    <property type="component" value="Unassembled WGS sequence"/>
</dbReference>
<evidence type="ECO:0000256" key="2">
    <source>
        <dbReference type="ARBA" id="ARBA00022559"/>
    </source>
</evidence>
<evidence type="ECO:0000313" key="7">
    <source>
        <dbReference type="EMBL" id="SEN65649.1"/>
    </source>
</evidence>
<dbReference type="InterPro" id="IPR013766">
    <property type="entry name" value="Thioredoxin_domain"/>
</dbReference>
<dbReference type="AlphaFoldDB" id="A0A1H8IBC2"/>
<evidence type="ECO:0000256" key="5">
    <source>
        <dbReference type="RuleBase" id="RU000499"/>
    </source>
</evidence>
<dbReference type="PROSITE" id="PS00460">
    <property type="entry name" value="GLUTATHIONE_PEROXID_1"/>
    <property type="match status" value="1"/>
</dbReference>
<dbReference type="PIRSF" id="PIRSF000303">
    <property type="entry name" value="Glutathion_perox"/>
    <property type="match status" value="1"/>
</dbReference>
<comment type="similarity">
    <text evidence="1 5">Belongs to the glutathione peroxidase family.</text>
</comment>